<evidence type="ECO:0000256" key="1">
    <source>
        <dbReference type="SAM" id="Coils"/>
    </source>
</evidence>
<sequence>MASKPSSSSVKKVKKPFKPVMGKLPVADKVIIPCKDGKSFLVNVKKLIQVTKTEKLQPLNDAEVKLLEQACGQRKMAQQKRVADTKKKTEAMQKELDEINLRVAELKKAQQSK</sequence>
<evidence type="ECO:0000313" key="3">
    <source>
        <dbReference type="WBParaSite" id="PDA_v2.g9213.t1"/>
    </source>
</evidence>
<keyword evidence="1" id="KW-0175">Coiled coil</keyword>
<reference evidence="3 4" key="1">
    <citation type="submission" date="2022-11" db="UniProtKB">
        <authorList>
            <consortium name="WormBaseParasite"/>
        </authorList>
    </citation>
    <scope>IDENTIFICATION</scope>
</reference>
<organism evidence="2 3">
    <name type="scientific">Panagrolaimus davidi</name>
    <dbReference type="NCBI Taxonomy" id="227884"/>
    <lineage>
        <taxon>Eukaryota</taxon>
        <taxon>Metazoa</taxon>
        <taxon>Ecdysozoa</taxon>
        <taxon>Nematoda</taxon>
        <taxon>Chromadorea</taxon>
        <taxon>Rhabditida</taxon>
        <taxon>Tylenchina</taxon>
        <taxon>Panagrolaimomorpha</taxon>
        <taxon>Panagrolaimoidea</taxon>
        <taxon>Panagrolaimidae</taxon>
        <taxon>Panagrolaimus</taxon>
    </lineage>
</organism>
<dbReference type="AlphaFoldDB" id="A0A914QYK3"/>
<protein>
    <submittedName>
        <fullName evidence="3 4">Uncharacterized protein</fullName>
    </submittedName>
</protein>
<name>A0A914QYK3_9BILA</name>
<evidence type="ECO:0000313" key="2">
    <source>
        <dbReference type="Proteomes" id="UP000887578"/>
    </source>
</evidence>
<keyword evidence="2" id="KW-1185">Reference proteome</keyword>
<dbReference type="WBParaSite" id="PDA_v2.g9215.t1">
    <property type="protein sequence ID" value="PDA_v2.g9215.t1"/>
    <property type="gene ID" value="PDA_v2.g9215"/>
</dbReference>
<dbReference type="WBParaSite" id="PDA_v2.g9213.t1">
    <property type="protein sequence ID" value="PDA_v2.g9213.t1"/>
    <property type="gene ID" value="PDA_v2.g9213"/>
</dbReference>
<accession>A0A914QYK3</accession>
<proteinExistence type="predicted"/>
<dbReference type="Proteomes" id="UP000887578">
    <property type="component" value="Unplaced"/>
</dbReference>
<feature type="coiled-coil region" evidence="1">
    <location>
        <begin position="82"/>
        <end position="109"/>
    </location>
</feature>
<evidence type="ECO:0000313" key="4">
    <source>
        <dbReference type="WBParaSite" id="PDA_v2.g9215.t1"/>
    </source>
</evidence>